<protein>
    <submittedName>
        <fullName evidence="3">Ovule protein</fullName>
    </submittedName>
</protein>
<dbReference type="Proteomes" id="UP000050794">
    <property type="component" value="Unassembled WGS sequence"/>
</dbReference>
<keyword evidence="2" id="KW-1185">Reference proteome</keyword>
<reference evidence="3" key="1">
    <citation type="submission" date="2016-06" db="UniProtKB">
        <authorList>
            <consortium name="WormBaseParasite"/>
        </authorList>
    </citation>
    <scope>IDENTIFICATION</scope>
</reference>
<reference evidence="1 2" key="2">
    <citation type="submission" date="2018-11" db="EMBL/GenBank/DDBJ databases">
        <authorList>
            <consortium name="Pathogen Informatics"/>
        </authorList>
    </citation>
    <scope>NUCLEOTIDE SEQUENCE [LARGE SCALE GENOMIC DNA]</scope>
</reference>
<dbReference type="WBParaSite" id="TCNE_0000495701-mRNA-1">
    <property type="protein sequence ID" value="TCNE_0000495701-mRNA-1"/>
    <property type="gene ID" value="TCNE_0000495701"/>
</dbReference>
<organism evidence="2 3">
    <name type="scientific">Toxocara canis</name>
    <name type="common">Canine roundworm</name>
    <dbReference type="NCBI Taxonomy" id="6265"/>
    <lineage>
        <taxon>Eukaryota</taxon>
        <taxon>Metazoa</taxon>
        <taxon>Ecdysozoa</taxon>
        <taxon>Nematoda</taxon>
        <taxon>Chromadorea</taxon>
        <taxon>Rhabditida</taxon>
        <taxon>Spirurina</taxon>
        <taxon>Ascaridomorpha</taxon>
        <taxon>Ascaridoidea</taxon>
        <taxon>Toxocaridae</taxon>
        <taxon>Toxocara</taxon>
    </lineage>
</organism>
<name>A0A183U8Y7_TOXCA</name>
<evidence type="ECO:0000313" key="1">
    <source>
        <dbReference type="EMBL" id="VDM33325.1"/>
    </source>
</evidence>
<sequence>CNIEKGCPWRILEAVIPTVNFVRDIGSVHVHFLVLKGSLRVNYEWTVKGGPLHLLCELLWLHRTL</sequence>
<dbReference type="EMBL" id="UYWY01010047">
    <property type="protein sequence ID" value="VDM33325.1"/>
    <property type="molecule type" value="Genomic_DNA"/>
</dbReference>
<gene>
    <name evidence="1" type="ORF">TCNE_LOCUS4957</name>
</gene>
<accession>A0A183U8Y7</accession>
<evidence type="ECO:0000313" key="2">
    <source>
        <dbReference type="Proteomes" id="UP000050794"/>
    </source>
</evidence>
<dbReference type="AlphaFoldDB" id="A0A183U8Y7"/>
<evidence type="ECO:0000313" key="3">
    <source>
        <dbReference type="WBParaSite" id="TCNE_0000495701-mRNA-1"/>
    </source>
</evidence>
<proteinExistence type="predicted"/>